<evidence type="ECO:0000256" key="3">
    <source>
        <dbReference type="ARBA" id="ARBA00004613"/>
    </source>
</evidence>
<evidence type="ECO:0000313" key="9">
    <source>
        <dbReference type="EMBL" id="EAY14516.1"/>
    </source>
</evidence>
<sequence>MFAFFFVISISVTLKTDFITHQPDFQYNPQLDVEIAKRINSQVSYEATTESDKPRYQRNYFRCVVKTLNSEFSKCYAFGVGLTMGSGGALYLSVSNLDSKDTTFKENLANNGGALSIIGGDVLISSSTFDSNTAYENSGSIFISASKYGLLTEIDQDVLKPQNTPQKPNVYIGESTTFTSNSARNSGGAIYVRSATALIANKVTLDQNSAQLAGSALYLDTTPANVISSTITSNKIEYSPINTGSNTIFGQRMFKLTNQANGGAICVFTPSEETGIYTESNTFSKNSVTGQYSYLMKVPADMSFAGGGPIQWISNGECQLSYSPDYPNLIVSLNSKDCGSDNPYIFIESNGLGIPEEKAQNFEVVDYNIQTSYTPYNERENTPSPNPEETNVPVEEVPGVLDGKMNGFKTISVTPPTPSRSPVKFEIITHSGKNYRQSTITTKIETITLSKTMISSLTTTLTEKERVTYYAQTYVQVETDIETITIVDVEQPNFH</sequence>
<dbReference type="NCBIfam" id="TIGR01376">
    <property type="entry name" value="POMP_repeat"/>
    <property type="match status" value="1"/>
</dbReference>
<dbReference type="GO" id="GO:0005576">
    <property type="term" value="C:extracellular region"/>
    <property type="evidence" value="ECO:0007669"/>
    <property type="project" value="UniProtKB-SubCell"/>
</dbReference>
<protein>
    <submittedName>
        <fullName evidence="9">Polymorphic repeat outer membrane protein, putative</fullName>
    </submittedName>
</protein>
<dbReference type="EMBL" id="DS113269">
    <property type="protein sequence ID" value="EAY14516.1"/>
    <property type="molecule type" value="Genomic_DNA"/>
</dbReference>
<evidence type="ECO:0000256" key="1">
    <source>
        <dbReference type="ARBA" id="ARBA00004196"/>
    </source>
</evidence>
<dbReference type="InterPro" id="IPR011050">
    <property type="entry name" value="Pectin_lyase_fold/virulence"/>
</dbReference>
<dbReference type="InParanoid" id="A2DYI1"/>
<dbReference type="KEGG" id="tva:4772505"/>
<keyword evidence="5 8" id="KW-0732">Signal</keyword>
<dbReference type="AlphaFoldDB" id="A2DYI1"/>
<comment type="subcellular location">
    <subcellularLocation>
        <location evidence="1">Cell envelope</location>
    </subcellularLocation>
    <subcellularLocation>
        <location evidence="2">Cell outer membrane</location>
    </subcellularLocation>
    <subcellularLocation>
        <location evidence="3">Secreted</location>
    </subcellularLocation>
</comment>
<evidence type="ECO:0000256" key="8">
    <source>
        <dbReference type="SAM" id="SignalP"/>
    </source>
</evidence>
<feature type="chain" id="PRO_5012926262" evidence="8">
    <location>
        <begin position="16"/>
        <end position="495"/>
    </location>
</feature>
<keyword evidence="10" id="KW-1185">Reference proteome</keyword>
<accession>A2DYI1</accession>
<proteinExistence type="predicted"/>
<reference evidence="9" key="2">
    <citation type="journal article" date="2007" name="Science">
        <title>Draft genome sequence of the sexually transmitted pathogen Trichomonas vaginalis.</title>
        <authorList>
            <person name="Carlton J.M."/>
            <person name="Hirt R.P."/>
            <person name="Silva J.C."/>
            <person name="Delcher A.L."/>
            <person name="Schatz M."/>
            <person name="Zhao Q."/>
            <person name="Wortman J.R."/>
            <person name="Bidwell S.L."/>
            <person name="Alsmark U.C.M."/>
            <person name="Besteiro S."/>
            <person name="Sicheritz-Ponten T."/>
            <person name="Noel C.J."/>
            <person name="Dacks J.B."/>
            <person name="Foster P.G."/>
            <person name="Simillion C."/>
            <person name="Van de Peer Y."/>
            <person name="Miranda-Saavedra D."/>
            <person name="Barton G.J."/>
            <person name="Westrop G.D."/>
            <person name="Mueller S."/>
            <person name="Dessi D."/>
            <person name="Fiori P.L."/>
            <person name="Ren Q."/>
            <person name="Paulsen I."/>
            <person name="Zhang H."/>
            <person name="Bastida-Corcuera F.D."/>
            <person name="Simoes-Barbosa A."/>
            <person name="Brown M.T."/>
            <person name="Hayes R.D."/>
            <person name="Mukherjee M."/>
            <person name="Okumura C.Y."/>
            <person name="Schneider R."/>
            <person name="Smith A.J."/>
            <person name="Vanacova S."/>
            <person name="Villalvazo M."/>
            <person name="Haas B.J."/>
            <person name="Pertea M."/>
            <person name="Feldblyum T.V."/>
            <person name="Utterback T.R."/>
            <person name="Shu C.L."/>
            <person name="Osoegawa K."/>
            <person name="de Jong P.J."/>
            <person name="Hrdy I."/>
            <person name="Horvathova L."/>
            <person name="Zubacova Z."/>
            <person name="Dolezal P."/>
            <person name="Malik S.B."/>
            <person name="Logsdon J.M. Jr."/>
            <person name="Henze K."/>
            <person name="Gupta A."/>
            <person name="Wang C.C."/>
            <person name="Dunne R.L."/>
            <person name="Upcroft J.A."/>
            <person name="Upcroft P."/>
            <person name="White O."/>
            <person name="Salzberg S.L."/>
            <person name="Tang P."/>
            <person name="Chiu C.-H."/>
            <person name="Lee Y.-S."/>
            <person name="Embley T.M."/>
            <person name="Coombs G.H."/>
            <person name="Mottram J.C."/>
            <person name="Tachezy J."/>
            <person name="Fraser-Liggett C.M."/>
            <person name="Johnson P.J."/>
        </authorList>
    </citation>
    <scope>NUCLEOTIDE SEQUENCE [LARGE SCALE GENOMIC DNA]</scope>
    <source>
        <strain evidence="9">G3</strain>
    </source>
</reference>
<dbReference type="Pfam" id="PF02415">
    <property type="entry name" value="Chlam_PMP"/>
    <property type="match status" value="1"/>
</dbReference>
<dbReference type="VEuPathDB" id="TrichDB:TVAG_388470"/>
<reference evidence="9" key="1">
    <citation type="submission" date="2006-10" db="EMBL/GenBank/DDBJ databases">
        <authorList>
            <person name="Amadeo P."/>
            <person name="Zhao Q."/>
            <person name="Wortman J."/>
            <person name="Fraser-Liggett C."/>
            <person name="Carlton J."/>
        </authorList>
    </citation>
    <scope>NUCLEOTIDE SEQUENCE</scope>
    <source>
        <strain evidence="9">G3</strain>
    </source>
</reference>
<evidence type="ECO:0000256" key="5">
    <source>
        <dbReference type="ARBA" id="ARBA00022729"/>
    </source>
</evidence>
<dbReference type="Proteomes" id="UP000001542">
    <property type="component" value="Unassembled WGS sequence"/>
</dbReference>
<evidence type="ECO:0000256" key="2">
    <source>
        <dbReference type="ARBA" id="ARBA00004442"/>
    </source>
</evidence>
<evidence type="ECO:0000256" key="7">
    <source>
        <dbReference type="ARBA" id="ARBA00023237"/>
    </source>
</evidence>
<keyword evidence="7" id="KW-0998">Cell outer membrane</keyword>
<dbReference type="OrthoDB" id="75921at2759"/>
<gene>
    <name evidence="9" type="ORF">TVAG_388470</name>
</gene>
<organism evidence="9 10">
    <name type="scientific">Trichomonas vaginalis (strain ATCC PRA-98 / G3)</name>
    <dbReference type="NCBI Taxonomy" id="412133"/>
    <lineage>
        <taxon>Eukaryota</taxon>
        <taxon>Metamonada</taxon>
        <taxon>Parabasalia</taxon>
        <taxon>Trichomonadida</taxon>
        <taxon>Trichomonadidae</taxon>
        <taxon>Trichomonas</taxon>
    </lineage>
</organism>
<dbReference type="SUPFAM" id="SSF51126">
    <property type="entry name" value="Pectin lyase-like"/>
    <property type="match status" value="1"/>
</dbReference>
<evidence type="ECO:0000313" key="10">
    <source>
        <dbReference type="Proteomes" id="UP000001542"/>
    </source>
</evidence>
<evidence type="ECO:0000256" key="6">
    <source>
        <dbReference type="ARBA" id="ARBA00023136"/>
    </source>
</evidence>
<keyword evidence="6" id="KW-0472">Membrane</keyword>
<dbReference type="RefSeq" id="XP_001326739.1">
    <property type="nucleotide sequence ID" value="XM_001326704.1"/>
</dbReference>
<feature type="signal peptide" evidence="8">
    <location>
        <begin position="1"/>
        <end position="15"/>
    </location>
</feature>
<dbReference type="InterPro" id="IPR003368">
    <property type="entry name" value="POMP_repeat"/>
</dbReference>
<keyword evidence="4" id="KW-0964">Secreted</keyword>
<evidence type="ECO:0000256" key="4">
    <source>
        <dbReference type="ARBA" id="ARBA00022525"/>
    </source>
</evidence>
<dbReference type="VEuPathDB" id="TrichDB:TVAGG3_0321200"/>
<name>A2DYI1_TRIV3</name>